<name>A0ABT6HDP9_LEUPS</name>
<dbReference type="EMBL" id="JARGDN010000015">
    <property type="protein sequence ID" value="MDG9734191.1"/>
    <property type="molecule type" value="Genomic_DNA"/>
</dbReference>
<evidence type="ECO:0000313" key="2">
    <source>
        <dbReference type="Proteomes" id="UP001529201"/>
    </source>
</evidence>
<dbReference type="RefSeq" id="WP_010276105.1">
    <property type="nucleotide sequence ID" value="NZ_CP042383.1"/>
</dbReference>
<comment type="caution">
    <text evidence="1">The sequence shown here is derived from an EMBL/GenBank/DDBJ whole genome shotgun (WGS) entry which is preliminary data.</text>
</comment>
<dbReference type="Proteomes" id="UP001529201">
    <property type="component" value="Unassembled WGS sequence"/>
</dbReference>
<proteinExistence type="predicted"/>
<keyword evidence="2" id="KW-1185">Reference proteome</keyword>
<sequence>MVSKGFFRNIIAILIAMVALLIGFPLGYADTQSFIDQDGSITGVRHATYYKVTTWQEMFSAYRSAPDNQMVYLSVEKDIAGSPDFAGGNGRMIAGKGVDILGNGHKIFVDNDTNYTSGTARSGGGQGFFSSDASVTGNTEMTVENATIINNHADGIFAITGNATATTIYKNIHTVNGALTNGAGPIRNENGTIKFMGNNVFNILQGQSMVDLGSGSKIDMSQTKANNSGADNNGEWIQGGQNVEVVDGNTTVNQSWGMDQPFYTYYTKNGSNFSVDANAKLNWNLNETYTMWYDDGNANGPLNWNLGEGSQFIVNSTKNTAIHNNNWFMWMNTLNALNINMASHALLDITSGGGSINLDGFQNGKTMINMAKDSSLNLYNLNTSTSLFSGVPVSGSEINLNDPADVTMKTAGGSVFQNGCNIPINIKGNGLRLHASTNTAAEQDNDLYKRLTTGSTNGNFTSAQMSPTAYSADDLKFLQKARYIQWAQPNGNHLIDGNLNRTFVFNVQDCPQSGLGGLASEGGYFVGPSDNDMHFTFCADEGTSPNVKIQVSLASNLLPHQTAYYWRSAGENDVTTLSTTPDTILSVTSDDHLPEGVTMKDAGEEYDVTFKKDEALLLKAGNGIPTQPLDGAQASFTYSMVDAQ</sequence>
<accession>A0ABT6HDP9</accession>
<organism evidence="1 2">
    <name type="scientific">Leuconostoc pseudomesenteroides</name>
    <dbReference type="NCBI Taxonomy" id="33968"/>
    <lineage>
        <taxon>Bacteria</taxon>
        <taxon>Bacillati</taxon>
        <taxon>Bacillota</taxon>
        <taxon>Bacilli</taxon>
        <taxon>Lactobacillales</taxon>
        <taxon>Lactobacillaceae</taxon>
        <taxon>Leuconostoc</taxon>
    </lineage>
</organism>
<protein>
    <submittedName>
        <fullName evidence="1">Uncharacterized protein</fullName>
    </submittedName>
</protein>
<evidence type="ECO:0000313" key="1">
    <source>
        <dbReference type="EMBL" id="MDG9734191.1"/>
    </source>
</evidence>
<gene>
    <name evidence="1" type="ORF">P1N92_08745</name>
</gene>
<reference evidence="1 2" key="1">
    <citation type="submission" date="2023-02" db="EMBL/GenBank/DDBJ databases">
        <title>Antimicrobial susceptibility testing and tentative epidemiological cut-off values for Lactobacillaceae family species intended for ingestion.</title>
        <authorList>
            <person name="Noehr-Meldgaard K."/>
            <person name="Struve C."/>
            <person name="Ingmer H."/>
            <person name="Koza A."/>
            <person name="Al-Nakeeb K."/>
            <person name="Agersoe Y."/>
        </authorList>
    </citation>
    <scope>NUCLEOTIDE SEQUENCE [LARGE SCALE GENOMIC DNA]</scope>
    <source>
        <strain evidence="1 2">DSM 20193</strain>
    </source>
</reference>
<dbReference type="GeneID" id="64345682"/>